<dbReference type="PROSITE" id="PS00061">
    <property type="entry name" value="ADH_SHORT"/>
    <property type="match status" value="1"/>
</dbReference>
<dbReference type="InterPro" id="IPR002347">
    <property type="entry name" value="SDR_fam"/>
</dbReference>
<dbReference type="PRINTS" id="PR00081">
    <property type="entry name" value="GDHRDH"/>
</dbReference>
<dbReference type="Proteomes" id="UP000799750">
    <property type="component" value="Unassembled WGS sequence"/>
</dbReference>
<sequence length="257" mass="27018">MTDSYSGKTVVVTGAAGGLGRAIAQAFLSASANVVLVDVNPARLTACSSELSTSYPGHVHALQVNITDESAVEEMINTVVSKYSTLDVLVNNAGIMDHYDPVGSLEKAIWDRVIAVNLTAPMLTSKYAVKQFLEQEQGGAILNVSSTSALKGFIAGAAYTASKHGIIGLTKNTAVFYAKKNIRCSAILPGYMQTNVGDAFSDGMCEEGYDMMDKARAFGVDACELSKVAETVLYLCSQAGSICNGACVTVDNAWGAW</sequence>
<proteinExistence type="inferred from homology"/>
<keyword evidence="5" id="KW-1185">Reference proteome</keyword>
<protein>
    <submittedName>
        <fullName evidence="4">Dehydrogenase with different specificitie</fullName>
    </submittedName>
</protein>
<accession>A0A6A6QJP7</accession>
<dbReference type="GO" id="GO:0006633">
    <property type="term" value="P:fatty acid biosynthetic process"/>
    <property type="evidence" value="ECO:0007669"/>
    <property type="project" value="TreeGrafter"/>
</dbReference>
<evidence type="ECO:0000256" key="1">
    <source>
        <dbReference type="ARBA" id="ARBA00006484"/>
    </source>
</evidence>
<reference evidence="4" key="1">
    <citation type="journal article" date="2020" name="Stud. Mycol.">
        <title>101 Dothideomycetes genomes: a test case for predicting lifestyles and emergence of pathogens.</title>
        <authorList>
            <person name="Haridas S."/>
            <person name="Albert R."/>
            <person name="Binder M."/>
            <person name="Bloem J."/>
            <person name="Labutti K."/>
            <person name="Salamov A."/>
            <person name="Andreopoulos B."/>
            <person name="Baker S."/>
            <person name="Barry K."/>
            <person name="Bills G."/>
            <person name="Bluhm B."/>
            <person name="Cannon C."/>
            <person name="Castanera R."/>
            <person name="Culley D."/>
            <person name="Daum C."/>
            <person name="Ezra D."/>
            <person name="Gonzalez J."/>
            <person name="Henrissat B."/>
            <person name="Kuo A."/>
            <person name="Liang C."/>
            <person name="Lipzen A."/>
            <person name="Lutzoni F."/>
            <person name="Magnuson J."/>
            <person name="Mondo S."/>
            <person name="Nolan M."/>
            <person name="Ohm R."/>
            <person name="Pangilinan J."/>
            <person name="Park H.-J."/>
            <person name="Ramirez L."/>
            <person name="Alfaro M."/>
            <person name="Sun H."/>
            <person name="Tritt A."/>
            <person name="Yoshinaga Y."/>
            <person name="Zwiers L.-H."/>
            <person name="Turgeon B."/>
            <person name="Goodwin S."/>
            <person name="Spatafora J."/>
            <person name="Crous P."/>
            <person name="Grigoriev I."/>
        </authorList>
    </citation>
    <scope>NUCLEOTIDE SEQUENCE</scope>
    <source>
        <strain evidence="4">CBS 269.34</strain>
    </source>
</reference>
<dbReference type="PANTHER" id="PTHR42760:SF127">
    <property type="entry name" value="3-KETOACYL-ACYL CARRIER PROTEIN REDUCTASE-RELATED"/>
    <property type="match status" value="1"/>
</dbReference>
<gene>
    <name evidence="4" type="ORF">BU16DRAFT_467831</name>
</gene>
<evidence type="ECO:0000256" key="2">
    <source>
        <dbReference type="ARBA" id="ARBA00022857"/>
    </source>
</evidence>
<keyword evidence="2" id="KW-0521">NADP</keyword>
<dbReference type="CDD" id="cd05233">
    <property type="entry name" value="SDR_c"/>
    <property type="match status" value="1"/>
</dbReference>
<dbReference type="InterPro" id="IPR020904">
    <property type="entry name" value="Sc_DH/Rdtase_CS"/>
</dbReference>
<dbReference type="SUPFAM" id="SSF51735">
    <property type="entry name" value="NAD(P)-binding Rossmann-fold domains"/>
    <property type="match status" value="1"/>
</dbReference>
<dbReference type="FunFam" id="3.40.50.720:FF:000084">
    <property type="entry name" value="Short-chain dehydrogenase reductase"/>
    <property type="match status" value="1"/>
</dbReference>
<dbReference type="OrthoDB" id="417891at2759"/>
<dbReference type="AlphaFoldDB" id="A0A6A6QJP7"/>
<evidence type="ECO:0000256" key="3">
    <source>
        <dbReference type="RuleBase" id="RU000363"/>
    </source>
</evidence>
<comment type="similarity">
    <text evidence="1 3">Belongs to the short-chain dehydrogenases/reductases (SDR) family.</text>
</comment>
<evidence type="ECO:0000313" key="5">
    <source>
        <dbReference type="Proteomes" id="UP000799750"/>
    </source>
</evidence>
<dbReference type="Pfam" id="PF00106">
    <property type="entry name" value="adh_short"/>
    <property type="match status" value="1"/>
</dbReference>
<evidence type="ECO:0000313" key="4">
    <source>
        <dbReference type="EMBL" id="KAF2492329.1"/>
    </source>
</evidence>
<dbReference type="Gene3D" id="3.40.50.720">
    <property type="entry name" value="NAD(P)-binding Rossmann-like Domain"/>
    <property type="match status" value="1"/>
</dbReference>
<dbReference type="GO" id="GO:0016616">
    <property type="term" value="F:oxidoreductase activity, acting on the CH-OH group of donors, NAD or NADP as acceptor"/>
    <property type="evidence" value="ECO:0007669"/>
    <property type="project" value="TreeGrafter"/>
</dbReference>
<name>A0A6A6QJP7_9PEZI</name>
<dbReference type="PRINTS" id="PR00080">
    <property type="entry name" value="SDRFAMILY"/>
</dbReference>
<dbReference type="EMBL" id="MU004194">
    <property type="protein sequence ID" value="KAF2492329.1"/>
    <property type="molecule type" value="Genomic_DNA"/>
</dbReference>
<dbReference type="GO" id="GO:0048038">
    <property type="term" value="F:quinone binding"/>
    <property type="evidence" value="ECO:0007669"/>
    <property type="project" value="TreeGrafter"/>
</dbReference>
<organism evidence="4 5">
    <name type="scientific">Lophium mytilinum</name>
    <dbReference type="NCBI Taxonomy" id="390894"/>
    <lineage>
        <taxon>Eukaryota</taxon>
        <taxon>Fungi</taxon>
        <taxon>Dikarya</taxon>
        <taxon>Ascomycota</taxon>
        <taxon>Pezizomycotina</taxon>
        <taxon>Dothideomycetes</taxon>
        <taxon>Pleosporomycetidae</taxon>
        <taxon>Mytilinidiales</taxon>
        <taxon>Mytilinidiaceae</taxon>
        <taxon>Lophium</taxon>
    </lineage>
</organism>
<dbReference type="PANTHER" id="PTHR42760">
    <property type="entry name" value="SHORT-CHAIN DEHYDROGENASES/REDUCTASES FAMILY MEMBER"/>
    <property type="match status" value="1"/>
</dbReference>
<dbReference type="InterPro" id="IPR036291">
    <property type="entry name" value="NAD(P)-bd_dom_sf"/>
</dbReference>